<comment type="subcellular location">
    <subcellularLocation>
        <location evidence="1">Cell envelope</location>
    </subcellularLocation>
</comment>
<evidence type="ECO:0000256" key="4">
    <source>
        <dbReference type="SAM" id="SignalP"/>
    </source>
</evidence>
<evidence type="ECO:0000256" key="3">
    <source>
        <dbReference type="ARBA" id="ARBA00022729"/>
    </source>
</evidence>
<comment type="similarity">
    <text evidence="2">Belongs to the bacterial solute-binding protein 2 family.</text>
</comment>
<evidence type="ECO:0000313" key="7">
    <source>
        <dbReference type="Proteomes" id="UP000500767"/>
    </source>
</evidence>
<evidence type="ECO:0000256" key="2">
    <source>
        <dbReference type="ARBA" id="ARBA00007639"/>
    </source>
</evidence>
<dbReference type="KEGG" id="lck:HN018_00205"/>
<feature type="signal peptide" evidence="4">
    <location>
        <begin position="1"/>
        <end position="17"/>
    </location>
</feature>
<dbReference type="Proteomes" id="UP000500767">
    <property type="component" value="Chromosome"/>
</dbReference>
<evidence type="ECO:0000259" key="5">
    <source>
        <dbReference type="Pfam" id="PF13407"/>
    </source>
</evidence>
<gene>
    <name evidence="6" type="ORF">HN018_00205</name>
</gene>
<dbReference type="EMBL" id="CP053708">
    <property type="protein sequence ID" value="QKE88684.1"/>
    <property type="molecule type" value="Genomic_DNA"/>
</dbReference>
<feature type="domain" description="Periplasmic binding protein" evidence="5">
    <location>
        <begin position="30"/>
        <end position="293"/>
    </location>
</feature>
<keyword evidence="3 4" id="KW-0732">Signal</keyword>
<reference evidence="6 7" key="1">
    <citation type="journal article" date="2014" name="World J. Microbiol. Biotechnol.">
        <title>Biodiversity and physiological characteristics of Antarctic and Arctic lichens-associated bacteria.</title>
        <authorList>
            <person name="Lee Y.M."/>
            <person name="Kim E.H."/>
            <person name="Lee H.K."/>
            <person name="Hong S.G."/>
        </authorList>
    </citation>
    <scope>NUCLEOTIDE SEQUENCE [LARGE SCALE GENOMIC DNA]</scope>
    <source>
        <strain evidence="6 7">PAMC 26569</strain>
    </source>
</reference>
<dbReference type="PANTHER" id="PTHR46847">
    <property type="entry name" value="D-ALLOSE-BINDING PERIPLASMIC PROTEIN-RELATED"/>
    <property type="match status" value="1"/>
</dbReference>
<dbReference type="AlphaFoldDB" id="A0A6M8GXS4"/>
<dbReference type="InterPro" id="IPR028082">
    <property type="entry name" value="Peripla_BP_I"/>
</dbReference>
<organism evidence="6 7">
    <name type="scientific">Lichenicola cladoniae</name>
    <dbReference type="NCBI Taxonomy" id="1484109"/>
    <lineage>
        <taxon>Bacteria</taxon>
        <taxon>Pseudomonadati</taxon>
        <taxon>Pseudomonadota</taxon>
        <taxon>Alphaproteobacteria</taxon>
        <taxon>Acetobacterales</taxon>
        <taxon>Acetobacteraceae</taxon>
        <taxon>Lichenicola</taxon>
    </lineage>
</organism>
<dbReference type="SUPFAM" id="SSF53822">
    <property type="entry name" value="Periplasmic binding protein-like I"/>
    <property type="match status" value="1"/>
</dbReference>
<proteinExistence type="inferred from homology"/>
<dbReference type="GO" id="GO:0030313">
    <property type="term" value="C:cell envelope"/>
    <property type="evidence" value="ECO:0007669"/>
    <property type="project" value="UniProtKB-SubCell"/>
</dbReference>
<dbReference type="Pfam" id="PF13407">
    <property type="entry name" value="Peripla_BP_4"/>
    <property type="match status" value="1"/>
</dbReference>
<evidence type="ECO:0000256" key="1">
    <source>
        <dbReference type="ARBA" id="ARBA00004196"/>
    </source>
</evidence>
<feature type="chain" id="PRO_5026858998" evidence="4">
    <location>
        <begin position="18"/>
        <end position="325"/>
    </location>
</feature>
<evidence type="ECO:0000313" key="6">
    <source>
        <dbReference type="EMBL" id="QKE88684.1"/>
    </source>
</evidence>
<dbReference type="GO" id="GO:0030246">
    <property type="term" value="F:carbohydrate binding"/>
    <property type="evidence" value="ECO:0007669"/>
    <property type="project" value="UniProtKB-ARBA"/>
</dbReference>
<dbReference type="RefSeq" id="WP_171834283.1">
    <property type="nucleotide sequence ID" value="NZ_CP053708.1"/>
</dbReference>
<sequence>MKTILAAAFLAGGVAIAAGSPVAEAKTVKIGLSMLTQNAPYYAALQAAVQKEAKVLGAQVVTADANNDMLKQISDVEDMLSQNIDILIMDPKDAKGLVGVTKEAVAAHVPVIIVDSSIDASAPVLTTIQSNNAENGRMIGDWLIGQVKNKDLHIALLSGDQGNVVGEARRDGVMGGIIEAQLRQVGHAGFTVVGQGWGGWTQEGGVKAMEDLMTAHPDINAVLAENDSMALGAMRAIQDAGKADKNIMIFAAADGQKEAVKLIMEGKYGATGLNDPAVIGKMATDLAVQVVNKTAPADIAKITYTPPVAITKANAAEYYKPDALF</sequence>
<protein>
    <submittedName>
        <fullName evidence="6">Substrate-binding domain-containing protein</fullName>
    </submittedName>
</protein>
<name>A0A6M8GXS4_9PROT</name>
<dbReference type="InterPro" id="IPR025997">
    <property type="entry name" value="SBP_2_dom"/>
</dbReference>
<dbReference type="Gene3D" id="3.40.50.2300">
    <property type="match status" value="2"/>
</dbReference>
<accession>A0A6M8GXS4</accession>
<keyword evidence="7" id="KW-1185">Reference proteome</keyword>
<dbReference type="PANTHER" id="PTHR46847:SF1">
    <property type="entry name" value="D-ALLOSE-BINDING PERIPLASMIC PROTEIN-RELATED"/>
    <property type="match status" value="1"/>
</dbReference>